<dbReference type="Pfam" id="PF24219">
    <property type="entry name" value="DUF7438"/>
    <property type="match status" value="1"/>
</dbReference>
<evidence type="ECO:0000313" key="1">
    <source>
        <dbReference type="EMBL" id="XAO17380.1"/>
    </source>
</evidence>
<evidence type="ECO:0008006" key="3">
    <source>
        <dbReference type="Google" id="ProtNLM"/>
    </source>
</evidence>
<evidence type="ECO:0000313" key="2">
    <source>
        <dbReference type="Proteomes" id="UP001480487"/>
    </source>
</evidence>
<reference evidence="1" key="1">
    <citation type="submission" date="2024-02" db="EMBL/GenBank/DDBJ databases">
        <title>Gp38 adhesins of Straboviridae phages target specific extracellular receptor loops.</title>
        <authorList>
            <person name="Lutz V.T."/>
            <person name="De Sousa V.K."/>
            <person name="Taylor N.M.I."/>
            <person name="Nugen S.R."/>
            <person name="Gambino M."/>
            <person name="Brondsted L."/>
        </authorList>
    </citation>
    <scope>NUCLEOTIDE SEQUENCE</scope>
</reference>
<protein>
    <recommendedName>
        <fullName evidence="3">Phage protein</fullName>
    </recommendedName>
</protein>
<sequence length="75" mass="8940">MKLLIIIREFSMLTREQFEKIIKLARDIEIDSYQLAVEHCEGYSYDGIEAAKKDLDKSKAKLVQYLEMIRWNNEN</sequence>
<dbReference type="Proteomes" id="UP001480487">
    <property type="component" value="Segment"/>
</dbReference>
<dbReference type="InterPro" id="IPR055861">
    <property type="entry name" value="DUF7438"/>
</dbReference>
<proteinExistence type="predicted"/>
<dbReference type="EMBL" id="PP400788">
    <property type="protein sequence ID" value="XAO17380.1"/>
    <property type="molecule type" value="Genomic_DNA"/>
</dbReference>
<organism evidence="1 2">
    <name type="scientific">Escherichia phage FL33</name>
    <dbReference type="NCBI Taxonomy" id="3128059"/>
    <lineage>
        <taxon>Viruses</taxon>
        <taxon>Duplodnaviria</taxon>
        <taxon>Heunggongvirae</taxon>
        <taxon>Uroviricota</taxon>
        <taxon>Caudoviricetes</taxon>
        <taxon>Pantevenvirales</taxon>
        <taxon>Straboviridae</taxon>
        <taxon>Tevenvirinae</taxon>
        <taxon>Tequatrovirus</taxon>
    </lineage>
</organism>
<name>A0AAX4R763_9CAUD</name>
<accession>A0AAX4R763</accession>